<evidence type="ECO:0000256" key="3">
    <source>
        <dbReference type="ARBA" id="ARBA00022475"/>
    </source>
</evidence>
<dbReference type="Gene3D" id="3.40.50.12580">
    <property type="match status" value="1"/>
</dbReference>
<accession>A0A4T9T8G7</accession>
<gene>
    <name evidence="7" type="ORF">E5982_03795</name>
</gene>
<dbReference type="AlphaFoldDB" id="A0A4T9T8G7"/>
<comment type="caution">
    <text evidence="7">The sequence shown here is derived from an EMBL/GenBank/DDBJ whole genome shotgun (WGS) entry which is preliminary data.</text>
</comment>
<dbReference type="Gene3D" id="3.40.50.11820">
    <property type="match status" value="1"/>
</dbReference>
<dbReference type="Pfam" id="PF04464">
    <property type="entry name" value="Glyphos_transf"/>
    <property type="match status" value="1"/>
</dbReference>
<evidence type="ECO:0000256" key="1">
    <source>
        <dbReference type="ARBA" id="ARBA00004202"/>
    </source>
</evidence>
<proteinExistence type="inferred from homology"/>
<evidence type="ECO:0000313" key="8">
    <source>
        <dbReference type="Proteomes" id="UP000309454"/>
    </source>
</evidence>
<dbReference type="GO" id="GO:0005886">
    <property type="term" value="C:plasma membrane"/>
    <property type="evidence" value="ECO:0007669"/>
    <property type="project" value="UniProtKB-SubCell"/>
</dbReference>
<keyword evidence="8" id="KW-1185">Reference proteome</keyword>
<comment type="subcellular location">
    <subcellularLocation>
        <location evidence="1">Cell membrane</location>
        <topology evidence="1">Peripheral membrane protein</topology>
    </subcellularLocation>
</comment>
<dbReference type="Proteomes" id="UP000309454">
    <property type="component" value="Unassembled WGS sequence"/>
</dbReference>
<sequence>MNEKSLEFTTLPAPEPFCNVSALDRPMNPAVIEDIVWHRTHMVVFVSADCSLRPVLYSGERKLVRPLREGVVEGFNEPVPLGQMAFKINIANGENRNLLPSGVWQFDALPDLSQLGVSPKVMAKLEDLNRSFYFGLTEMYAVRFVVPQEDLLPPRLEIQVEYFKRNAKPKARPSAKRLAFDSINVLYRFFRTFAKKNGKRVLLMSENNEDMMGNLAAINQRIKERGLDSRFEMDYSFCNFFKPEERADIASRIRVIRKMALADFIFVEDYTPILNAISFPADVEVVQVWHAGYGFKLVGFGRFGIEGSPNPYTAGHRKYTHALVGNEHLKEIYSEVFGVPESCLLPTGMPRLEHFLDEELRAEAMDEFERRFPQAKGKHVVLFAPTYRGGDQASAHYNFNQLDFGKLAEFCNDSNSVILFKMHRFIKDRVPIPAQFANTLIDAGGGDINKLFYGTDVLVTDYSSCFYDFLLLRRPVVFFPYDLDYYAATRGIHRPVEEMAPGAVCMNMQELVSKLTELVERPETQQLPAMLIDRNIESDRLASDRVIDYLLLSDKSALD</sequence>
<name>A0A4T9T8G7_9ACTN</name>
<evidence type="ECO:0000256" key="2">
    <source>
        <dbReference type="ARBA" id="ARBA00010488"/>
    </source>
</evidence>
<dbReference type="GO" id="GO:0047355">
    <property type="term" value="F:CDP-glycerol glycerophosphotransferase activity"/>
    <property type="evidence" value="ECO:0007669"/>
    <property type="project" value="InterPro"/>
</dbReference>
<dbReference type="InterPro" id="IPR043148">
    <property type="entry name" value="TagF_C"/>
</dbReference>
<evidence type="ECO:0000256" key="6">
    <source>
        <dbReference type="ARBA" id="ARBA00023136"/>
    </source>
</evidence>
<comment type="similarity">
    <text evidence="2">Belongs to the CDP-glycerol glycerophosphotransferase family.</text>
</comment>
<evidence type="ECO:0000313" key="7">
    <source>
        <dbReference type="EMBL" id="TJW11340.1"/>
    </source>
</evidence>
<protein>
    <submittedName>
        <fullName evidence="7">Uncharacterized protein</fullName>
    </submittedName>
</protein>
<evidence type="ECO:0000256" key="4">
    <source>
        <dbReference type="ARBA" id="ARBA00022679"/>
    </source>
</evidence>
<dbReference type="InterPro" id="IPR007554">
    <property type="entry name" value="Glycerophosphate_synth"/>
</dbReference>
<reference evidence="7 8" key="1">
    <citation type="submission" date="2019-04" db="EMBL/GenBank/DDBJ databases">
        <title>Microbes associate with the intestines of laboratory mice.</title>
        <authorList>
            <person name="Navarre W."/>
            <person name="Wong E."/>
            <person name="Huang K.C."/>
            <person name="Tropini C."/>
            <person name="Ng K."/>
            <person name="Yu B."/>
        </authorList>
    </citation>
    <scope>NUCLEOTIDE SEQUENCE [LARGE SCALE GENOMIC DNA]</scope>
    <source>
        <strain evidence="7 8">NM48_B13</strain>
    </source>
</reference>
<dbReference type="EMBL" id="SSTM01000002">
    <property type="protein sequence ID" value="TJW11340.1"/>
    <property type="molecule type" value="Genomic_DNA"/>
</dbReference>
<dbReference type="OrthoDB" id="8549922at2"/>
<organism evidence="7 8">
    <name type="scientific">Parvibacter caecicola</name>
    <dbReference type="NCBI Taxonomy" id="747645"/>
    <lineage>
        <taxon>Bacteria</taxon>
        <taxon>Bacillati</taxon>
        <taxon>Actinomycetota</taxon>
        <taxon>Coriobacteriia</taxon>
        <taxon>Coriobacteriales</taxon>
        <taxon>Coriobacteriaceae</taxon>
        <taxon>Parvibacter</taxon>
    </lineage>
</organism>
<dbReference type="RefSeq" id="WP_136845504.1">
    <property type="nucleotide sequence ID" value="NZ_CANSOV010000003.1"/>
</dbReference>
<keyword evidence="3" id="KW-1003">Cell membrane</keyword>
<dbReference type="InterPro" id="IPR051612">
    <property type="entry name" value="Teichoic_Acid_Biosynth"/>
</dbReference>
<keyword evidence="5" id="KW-0777">Teichoic acid biosynthesis</keyword>
<keyword evidence="6" id="KW-0472">Membrane</keyword>
<dbReference type="PANTHER" id="PTHR37316:SF2">
    <property type="entry name" value="TEICHOIC ACID RIBITOL-PHOSPHATE POLYMERASE TARK"/>
    <property type="match status" value="1"/>
</dbReference>
<dbReference type="InterPro" id="IPR043149">
    <property type="entry name" value="TagF_N"/>
</dbReference>
<evidence type="ECO:0000256" key="5">
    <source>
        <dbReference type="ARBA" id="ARBA00022944"/>
    </source>
</evidence>
<dbReference type="GO" id="GO:0019350">
    <property type="term" value="P:teichoic acid biosynthetic process"/>
    <property type="evidence" value="ECO:0007669"/>
    <property type="project" value="UniProtKB-KW"/>
</dbReference>
<keyword evidence="4" id="KW-0808">Transferase</keyword>
<dbReference type="PANTHER" id="PTHR37316">
    <property type="entry name" value="TEICHOIC ACID GLYCEROL-PHOSPHATE PRIMASE"/>
    <property type="match status" value="1"/>
</dbReference>
<dbReference type="SUPFAM" id="SSF53756">
    <property type="entry name" value="UDP-Glycosyltransferase/glycogen phosphorylase"/>
    <property type="match status" value="1"/>
</dbReference>